<sequence length="114" mass="12324">MLLALILLLSFISGYILPWWAACIFAFGAALLLGTTSRQAFWSGFAGLGLAWLALALLKSFPNEHILATRVAHLFQLPHWTLILLVTVLIGGLVGGMSAMSGLLVKKVFEKEGK</sequence>
<dbReference type="EMBL" id="MBTF01000013">
    <property type="protein sequence ID" value="OOQ59377.1"/>
    <property type="molecule type" value="Genomic_DNA"/>
</dbReference>
<feature type="transmembrane region" description="Helical" evidence="1">
    <location>
        <begin position="40"/>
        <end position="61"/>
    </location>
</feature>
<dbReference type="OrthoDB" id="1525231at2"/>
<evidence type="ECO:0000256" key="1">
    <source>
        <dbReference type="SAM" id="Phobius"/>
    </source>
</evidence>
<dbReference type="RefSeq" id="WP_078348702.1">
    <property type="nucleotide sequence ID" value="NZ_MBTF01000013.1"/>
</dbReference>
<feature type="transmembrane region" description="Helical" evidence="1">
    <location>
        <begin position="81"/>
        <end position="105"/>
    </location>
</feature>
<comment type="caution">
    <text evidence="2">The sequence shown here is derived from an EMBL/GenBank/DDBJ whole genome shotgun (WGS) entry which is preliminary data.</text>
</comment>
<dbReference type="Proteomes" id="UP000189739">
    <property type="component" value="Unassembled WGS sequence"/>
</dbReference>
<keyword evidence="1" id="KW-0472">Membrane</keyword>
<reference evidence="2 3" key="1">
    <citation type="submission" date="2016-07" db="EMBL/GenBank/DDBJ databases">
        <title>Genomic analysis of zinc-resistant bacterium Mucilaginibacter pedocola TBZ30.</title>
        <authorList>
            <person name="Huang J."/>
            <person name="Tang J."/>
        </authorList>
    </citation>
    <scope>NUCLEOTIDE SEQUENCE [LARGE SCALE GENOMIC DNA]</scope>
    <source>
        <strain evidence="2 3">TBZ30</strain>
    </source>
</reference>
<keyword evidence="1" id="KW-1133">Transmembrane helix</keyword>
<feature type="transmembrane region" description="Helical" evidence="1">
    <location>
        <begin position="6"/>
        <end position="33"/>
    </location>
</feature>
<accession>A0A1S9PEL3</accession>
<keyword evidence="3" id="KW-1185">Reference proteome</keyword>
<dbReference type="STRING" id="1792845.BC343_28205"/>
<protein>
    <submittedName>
        <fullName evidence="2">Uncharacterized protein</fullName>
    </submittedName>
</protein>
<proteinExistence type="predicted"/>
<dbReference type="AlphaFoldDB" id="A0A1S9PEL3"/>
<organism evidence="2 3">
    <name type="scientific">Mucilaginibacter pedocola</name>
    <dbReference type="NCBI Taxonomy" id="1792845"/>
    <lineage>
        <taxon>Bacteria</taxon>
        <taxon>Pseudomonadati</taxon>
        <taxon>Bacteroidota</taxon>
        <taxon>Sphingobacteriia</taxon>
        <taxon>Sphingobacteriales</taxon>
        <taxon>Sphingobacteriaceae</taxon>
        <taxon>Mucilaginibacter</taxon>
    </lineage>
</organism>
<name>A0A1S9PEL3_9SPHI</name>
<gene>
    <name evidence="2" type="ORF">BC343_28205</name>
</gene>
<evidence type="ECO:0000313" key="2">
    <source>
        <dbReference type="EMBL" id="OOQ59377.1"/>
    </source>
</evidence>
<keyword evidence="1" id="KW-0812">Transmembrane</keyword>
<evidence type="ECO:0000313" key="3">
    <source>
        <dbReference type="Proteomes" id="UP000189739"/>
    </source>
</evidence>